<evidence type="ECO:0000256" key="2">
    <source>
        <dbReference type="SAM" id="MobiDB-lite"/>
    </source>
</evidence>
<feature type="region of interest" description="Disordered" evidence="2">
    <location>
        <begin position="275"/>
        <end position="333"/>
    </location>
</feature>
<evidence type="ECO:0000256" key="1">
    <source>
        <dbReference type="SAM" id="Coils"/>
    </source>
</evidence>
<protein>
    <submittedName>
        <fullName evidence="3">Uncharacterized protein</fullName>
    </submittedName>
</protein>
<keyword evidence="4" id="KW-1185">Reference proteome</keyword>
<dbReference type="InParanoid" id="K1V099"/>
<gene>
    <name evidence="3" type="ORF">A1Q2_08366</name>
</gene>
<dbReference type="EMBL" id="AMBO01000413">
    <property type="protein sequence ID" value="EKC97334.1"/>
    <property type="molecule type" value="Genomic_DNA"/>
</dbReference>
<feature type="compositionally biased region" description="Basic and acidic residues" evidence="2">
    <location>
        <begin position="313"/>
        <end position="323"/>
    </location>
</feature>
<accession>K1V099</accession>
<reference evidence="3 4" key="1">
    <citation type="journal article" date="2012" name="Eukaryot. Cell">
        <title>Genome sequence of the Trichosporon asahii environmental strain CBS 8904.</title>
        <authorList>
            <person name="Yang R.Y."/>
            <person name="Li H.T."/>
            <person name="Zhu H."/>
            <person name="Zhou G.P."/>
            <person name="Wang M."/>
            <person name="Wang L."/>
        </authorList>
    </citation>
    <scope>NUCLEOTIDE SEQUENCE [LARGE SCALE GENOMIC DNA]</scope>
    <source>
        <strain evidence="3 4">CBS 8904</strain>
    </source>
</reference>
<evidence type="ECO:0000313" key="3">
    <source>
        <dbReference type="EMBL" id="EKC97334.1"/>
    </source>
</evidence>
<keyword evidence="1" id="KW-0175">Coiled coil</keyword>
<dbReference type="AlphaFoldDB" id="K1V099"/>
<feature type="coiled-coil region" evidence="1">
    <location>
        <begin position="26"/>
        <end position="60"/>
    </location>
</feature>
<evidence type="ECO:0000313" key="4">
    <source>
        <dbReference type="Proteomes" id="UP000006757"/>
    </source>
</evidence>
<name>K1V099_TRIAC</name>
<dbReference type="HOGENOM" id="CLU_834679_0_0_1"/>
<proteinExistence type="predicted"/>
<comment type="caution">
    <text evidence="3">The sequence shown here is derived from an EMBL/GenBank/DDBJ whole genome shotgun (WGS) entry which is preliminary data.</text>
</comment>
<sequence>MRDSFRAILAENKRLLRDISVLGEQLRTAHANVGQLQEANASLKRECARLAIERDDARRRWRETAVTQAQTHAKYYVLGTRQASLHRLLDDVLPIAAQKAMETAAKGDHERRCKFENCHVIWVLGANSVEQKLERFKDLMRDMGPRRPLSRRAQDALQDAAAQRNAHAHPARAALEFLLSCLRRGTGINELCDVVEGLLDNADDLATSTASLDVLIDCLPARVASCIPISAEDAESANGTAHRVTDLGWIPPSLRSLDGERLLRLVDTAPDADLTSAASADRDQCAPSTDQLGDIPMVTMPDFEPQRPGRRAKSSDRWDRHPDGTWARLTLRS</sequence>
<organism evidence="3 4">
    <name type="scientific">Trichosporon asahii var. asahii (strain CBS 8904)</name>
    <name type="common">Yeast</name>
    <dbReference type="NCBI Taxonomy" id="1220162"/>
    <lineage>
        <taxon>Eukaryota</taxon>
        <taxon>Fungi</taxon>
        <taxon>Dikarya</taxon>
        <taxon>Basidiomycota</taxon>
        <taxon>Agaricomycotina</taxon>
        <taxon>Tremellomycetes</taxon>
        <taxon>Trichosporonales</taxon>
        <taxon>Trichosporonaceae</taxon>
        <taxon>Trichosporon</taxon>
    </lineage>
</organism>
<dbReference type="Proteomes" id="UP000006757">
    <property type="component" value="Unassembled WGS sequence"/>
</dbReference>